<name>A0A4P6X1B9_HYDPS</name>
<accession>A0A4P6X1B9</accession>
<protein>
    <submittedName>
        <fullName evidence="3">Uncharacterized protein</fullName>
    </submittedName>
</protein>
<gene>
    <name evidence="3" type="ORF">HPF_14200</name>
</gene>
<feature type="region of interest" description="Disordered" evidence="1">
    <location>
        <begin position="1"/>
        <end position="22"/>
    </location>
</feature>
<feature type="transmembrane region" description="Helical" evidence="2">
    <location>
        <begin position="45"/>
        <end position="78"/>
    </location>
</feature>
<organism evidence="3 4">
    <name type="scientific">Hydrogenophaga pseudoflava</name>
    <name type="common">Pseudomonas carboxydoflava</name>
    <dbReference type="NCBI Taxonomy" id="47421"/>
    <lineage>
        <taxon>Bacteria</taxon>
        <taxon>Pseudomonadati</taxon>
        <taxon>Pseudomonadota</taxon>
        <taxon>Betaproteobacteria</taxon>
        <taxon>Burkholderiales</taxon>
        <taxon>Comamonadaceae</taxon>
        <taxon>Hydrogenophaga</taxon>
    </lineage>
</organism>
<dbReference type="EMBL" id="CP037867">
    <property type="protein sequence ID" value="QBM28849.1"/>
    <property type="molecule type" value="Genomic_DNA"/>
</dbReference>
<reference evidence="3 4" key="1">
    <citation type="submission" date="2019-03" db="EMBL/GenBank/DDBJ databases">
        <authorList>
            <person name="Sebastian G."/>
            <person name="Baumann P."/>
            <person name="Ruckert C."/>
            <person name="Kalinowski J."/>
            <person name="Nebel B."/>
            <person name="Takors R."/>
            <person name="Blombach B."/>
        </authorList>
    </citation>
    <scope>NUCLEOTIDE SEQUENCE [LARGE SCALE GENOMIC DNA]</scope>
    <source>
        <strain evidence="3 4">DSM 1084</strain>
    </source>
</reference>
<sequence>MQWQRSEHQQPPAPRQSSVPDSEAVRLAALQASWRRDRRVARRRIVWRWIVWFALRYLPWLVAALALLFAAGYLAGWLPATPAAAEPRMIEAEAAMYAPLPAAVDPPESIAETDWTPLNLHANAQLEFAANATTTAVEALTSPDTLTLTPENWLHSKEP</sequence>
<dbReference type="Proteomes" id="UP000293912">
    <property type="component" value="Chromosome"/>
</dbReference>
<evidence type="ECO:0000256" key="1">
    <source>
        <dbReference type="SAM" id="MobiDB-lite"/>
    </source>
</evidence>
<keyword evidence="4" id="KW-1185">Reference proteome</keyword>
<evidence type="ECO:0000313" key="3">
    <source>
        <dbReference type="EMBL" id="QBM28849.1"/>
    </source>
</evidence>
<keyword evidence="2" id="KW-1133">Transmembrane helix</keyword>
<evidence type="ECO:0000256" key="2">
    <source>
        <dbReference type="SAM" id="Phobius"/>
    </source>
</evidence>
<dbReference type="RefSeq" id="WP_079365754.1">
    <property type="nucleotide sequence ID" value="NZ_CP037867.1"/>
</dbReference>
<dbReference type="AlphaFoldDB" id="A0A4P6X1B9"/>
<evidence type="ECO:0000313" key="4">
    <source>
        <dbReference type="Proteomes" id="UP000293912"/>
    </source>
</evidence>
<keyword evidence="2" id="KW-0472">Membrane</keyword>
<keyword evidence="2" id="KW-0812">Transmembrane</keyword>
<proteinExistence type="predicted"/>
<dbReference type="KEGG" id="hpse:HPF_14200"/>